<feature type="domain" description="MPN" evidence="6">
    <location>
        <begin position="26"/>
        <end position="151"/>
    </location>
</feature>
<evidence type="ECO:0000256" key="4">
    <source>
        <dbReference type="ARBA" id="ARBA00022833"/>
    </source>
</evidence>
<dbReference type="Proteomes" id="UP000320300">
    <property type="component" value="Unassembled WGS sequence"/>
</dbReference>
<name>A0A521F8J3_9SPHI</name>
<keyword evidence="8" id="KW-1185">Reference proteome</keyword>
<dbReference type="CDD" id="cd08071">
    <property type="entry name" value="MPN_DUF2466"/>
    <property type="match status" value="1"/>
</dbReference>
<organism evidence="7 8">
    <name type="scientific">Pedobacter westerhofensis</name>
    <dbReference type="NCBI Taxonomy" id="425512"/>
    <lineage>
        <taxon>Bacteria</taxon>
        <taxon>Pseudomonadati</taxon>
        <taxon>Bacteroidota</taxon>
        <taxon>Sphingobacteriia</taxon>
        <taxon>Sphingobacteriales</taxon>
        <taxon>Sphingobacteriaceae</taxon>
        <taxon>Pedobacter</taxon>
    </lineage>
</organism>
<dbReference type="PROSITE" id="PS50249">
    <property type="entry name" value="MPN"/>
    <property type="match status" value="1"/>
</dbReference>
<keyword evidence="2" id="KW-0479">Metal-binding</keyword>
<evidence type="ECO:0000256" key="2">
    <source>
        <dbReference type="ARBA" id="ARBA00022723"/>
    </source>
</evidence>
<evidence type="ECO:0000313" key="7">
    <source>
        <dbReference type="EMBL" id="SMO92483.1"/>
    </source>
</evidence>
<reference evidence="7 8" key="1">
    <citation type="submission" date="2017-05" db="EMBL/GenBank/DDBJ databases">
        <authorList>
            <person name="Varghese N."/>
            <person name="Submissions S."/>
        </authorList>
    </citation>
    <scope>NUCLEOTIDE SEQUENCE [LARGE SCALE GENOMIC DNA]</scope>
    <source>
        <strain evidence="7 8">DSM 19036</strain>
    </source>
</reference>
<dbReference type="Pfam" id="PF04002">
    <property type="entry name" value="RadC"/>
    <property type="match status" value="1"/>
</dbReference>
<dbReference type="PANTHER" id="PTHR30471">
    <property type="entry name" value="DNA REPAIR PROTEIN RADC"/>
    <property type="match status" value="1"/>
</dbReference>
<evidence type="ECO:0000256" key="3">
    <source>
        <dbReference type="ARBA" id="ARBA00022801"/>
    </source>
</evidence>
<keyword evidence="1" id="KW-0645">Protease</keyword>
<dbReference type="InterPro" id="IPR001405">
    <property type="entry name" value="UPF0758"/>
</dbReference>
<evidence type="ECO:0000259" key="6">
    <source>
        <dbReference type="PROSITE" id="PS50249"/>
    </source>
</evidence>
<dbReference type="InterPro" id="IPR037518">
    <property type="entry name" value="MPN"/>
</dbReference>
<dbReference type="EMBL" id="FXTN01000010">
    <property type="protein sequence ID" value="SMO92483.1"/>
    <property type="molecule type" value="Genomic_DNA"/>
</dbReference>
<dbReference type="GO" id="GO:0046872">
    <property type="term" value="F:metal ion binding"/>
    <property type="evidence" value="ECO:0007669"/>
    <property type="project" value="UniProtKB-KW"/>
</dbReference>
<evidence type="ECO:0000313" key="8">
    <source>
        <dbReference type="Proteomes" id="UP000320300"/>
    </source>
</evidence>
<evidence type="ECO:0000256" key="1">
    <source>
        <dbReference type="ARBA" id="ARBA00022670"/>
    </source>
</evidence>
<dbReference type="OrthoDB" id="9804482at2"/>
<keyword evidence="4" id="KW-0862">Zinc</keyword>
<evidence type="ECO:0000256" key="5">
    <source>
        <dbReference type="ARBA" id="ARBA00023049"/>
    </source>
</evidence>
<dbReference type="GO" id="GO:0006508">
    <property type="term" value="P:proteolysis"/>
    <property type="evidence" value="ECO:0007669"/>
    <property type="project" value="UniProtKB-KW"/>
</dbReference>
<dbReference type="GO" id="GO:0008237">
    <property type="term" value="F:metallopeptidase activity"/>
    <property type="evidence" value="ECO:0007669"/>
    <property type="project" value="UniProtKB-KW"/>
</dbReference>
<sequence length="151" mass="16878">MTQKTFKVAEVEISYRPDYKVSERPQISKSNDAYYILIQQWSMDKIELLEEFKILLVNRRNRVLGVVEISQGGLSGTIADPKVIFAAALKSCASGVILAHNRPSGELDPSREDIALTNKIKAGAEVLDLKVLDHLIISKDSYYSFADEGMM</sequence>
<gene>
    <name evidence="7" type="ORF">SAMN06265348_110284</name>
</gene>
<dbReference type="RefSeq" id="WP_142529981.1">
    <property type="nucleotide sequence ID" value="NZ_CBCSJO010000010.1"/>
</dbReference>
<keyword evidence="3" id="KW-0378">Hydrolase</keyword>
<keyword evidence="5" id="KW-0482">Metalloprotease</keyword>
<dbReference type="PANTHER" id="PTHR30471:SF3">
    <property type="entry name" value="UPF0758 PROTEIN YEES-RELATED"/>
    <property type="match status" value="1"/>
</dbReference>
<dbReference type="Gene3D" id="3.40.140.10">
    <property type="entry name" value="Cytidine Deaminase, domain 2"/>
    <property type="match status" value="1"/>
</dbReference>
<protein>
    <submittedName>
        <fullName evidence="7">DNA repair protein RadC</fullName>
    </submittedName>
</protein>
<accession>A0A521F8J3</accession>
<proteinExistence type="predicted"/>
<dbReference type="AlphaFoldDB" id="A0A521F8J3"/>
<dbReference type="InterPro" id="IPR025657">
    <property type="entry name" value="RadC_JAB"/>
</dbReference>